<organism evidence="1">
    <name type="scientific">Timema douglasi</name>
    <name type="common">Walking stick</name>
    <dbReference type="NCBI Taxonomy" id="61478"/>
    <lineage>
        <taxon>Eukaryota</taxon>
        <taxon>Metazoa</taxon>
        <taxon>Ecdysozoa</taxon>
        <taxon>Arthropoda</taxon>
        <taxon>Hexapoda</taxon>
        <taxon>Insecta</taxon>
        <taxon>Pterygota</taxon>
        <taxon>Neoptera</taxon>
        <taxon>Polyneoptera</taxon>
        <taxon>Phasmatodea</taxon>
        <taxon>Timematodea</taxon>
        <taxon>Timematoidea</taxon>
        <taxon>Timematidae</taxon>
        <taxon>Timema</taxon>
    </lineage>
</organism>
<dbReference type="EMBL" id="OA566681">
    <property type="protein sequence ID" value="CAD7199279.1"/>
    <property type="molecule type" value="Genomic_DNA"/>
</dbReference>
<evidence type="ECO:0000313" key="1">
    <source>
        <dbReference type="EMBL" id="CAD7199279.1"/>
    </source>
</evidence>
<sequence length="298" mass="33343">MQPISLCFRSGQQIMFSVGLAQSLPRQRSADRSSLWGLNEYNSSSNVFSTNVSPAVGDAAKRIICPQRDRVSDECVLGTQQVNVKDVSYVDRMCVSRVTKQTYKEHAVQIPQQVPDDLAAHPLLGQWSGRTHAARPLYIVAQAASLGAQILEPQTQKLPQRTRQLSFEEHLGQSTSESERLHSTRYQQLSASASGRLACLMITIQFPYMELVPLVCIGLSLAHVYLFYYNHVTEELLEDSHEHQPGRRTEDHDGYLILTLVSDVSVFVYVVPNLRKCYMSIVVARGVLSVVYGPHVDP</sequence>
<accession>A0A7R8VK94</accession>
<proteinExistence type="predicted"/>
<protein>
    <submittedName>
        <fullName evidence="1">Uncharacterized protein</fullName>
    </submittedName>
</protein>
<gene>
    <name evidence="1" type="ORF">TDIB3V08_LOCUS5534</name>
</gene>
<reference evidence="1" key="1">
    <citation type="submission" date="2020-11" db="EMBL/GenBank/DDBJ databases">
        <authorList>
            <person name="Tran Van P."/>
        </authorList>
    </citation>
    <scope>NUCLEOTIDE SEQUENCE</scope>
</reference>
<name>A0A7R8VK94_TIMDO</name>
<dbReference type="AlphaFoldDB" id="A0A7R8VK94"/>